<dbReference type="AlphaFoldDB" id="A0A0C2JG72"/>
<accession>A0A0C2JG72</accession>
<dbReference type="GO" id="GO:0035494">
    <property type="term" value="P:SNARE complex disassembly"/>
    <property type="evidence" value="ECO:0007669"/>
    <property type="project" value="TreeGrafter"/>
</dbReference>
<protein>
    <submittedName>
        <fullName evidence="5">Beta-soluble NSF attachment protein</fullName>
    </submittedName>
</protein>
<dbReference type="GO" id="GO:0031201">
    <property type="term" value="C:SNARE complex"/>
    <property type="evidence" value="ECO:0007669"/>
    <property type="project" value="TreeGrafter"/>
</dbReference>
<dbReference type="EMBL" id="JWZT01002895">
    <property type="protein sequence ID" value="KII68198.1"/>
    <property type="molecule type" value="Genomic_DNA"/>
</dbReference>
<dbReference type="Gene3D" id="1.25.40.10">
    <property type="entry name" value="Tetratricopeptide repeat domain"/>
    <property type="match status" value="1"/>
</dbReference>
<evidence type="ECO:0000256" key="4">
    <source>
        <dbReference type="RuleBase" id="RU367013"/>
    </source>
</evidence>
<comment type="caution">
    <text evidence="5">The sequence shown here is derived from an EMBL/GenBank/DDBJ whole genome shotgun (WGS) entry which is preliminary data.</text>
</comment>
<evidence type="ECO:0000313" key="5">
    <source>
        <dbReference type="EMBL" id="KII68198.1"/>
    </source>
</evidence>
<dbReference type="Proteomes" id="UP000031668">
    <property type="component" value="Unassembled WGS sequence"/>
</dbReference>
<reference evidence="5 6" key="1">
    <citation type="journal article" date="2014" name="Genome Biol. Evol.">
        <title>The genome of the myxosporean Thelohanellus kitauei shows adaptations to nutrient acquisition within its fish host.</title>
        <authorList>
            <person name="Yang Y."/>
            <person name="Xiong J."/>
            <person name="Zhou Z."/>
            <person name="Huo F."/>
            <person name="Miao W."/>
            <person name="Ran C."/>
            <person name="Liu Y."/>
            <person name="Zhang J."/>
            <person name="Feng J."/>
            <person name="Wang M."/>
            <person name="Wang M."/>
            <person name="Wang L."/>
            <person name="Yao B."/>
        </authorList>
    </citation>
    <scope>NUCLEOTIDE SEQUENCE [LARGE SCALE GENOMIC DNA]</scope>
    <source>
        <strain evidence="5">Wuqing</strain>
    </source>
</reference>
<evidence type="ECO:0000256" key="2">
    <source>
        <dbReference type="ARBA" id="ARBA00022448"/>
    </source>
</evidence>
<evidence type="ECO:0000313" key="6">
    <source>
        <dbReference type="Proteomes" id="UP000031668"/>
    </source>
</evidence>
<keyword evidence="4" id="KW-0931">ER-Golgi transport</keyword>
<comment type="similarity">
    <text evidence="1 4">Belongs to the SNAP family.</text>
</comment>
<dbReference type="GO" id="GO:0006886">
    <property type="term" value="P:intracellular protein transport"/>
    <property type="evidence" value="ECO:0007669"/>
    <property type="project" value="UniProtKB-UniRule"/>
</dbReference>
<dbReference type="InterPro" id="IPR011990">
    <property type="entry name" value="TPR-like_helical_dom_sf"/>
</dbReference>
<organism evidence="5 6">
    <name type="scientific">Thelohanellus kitauei</name>
    <name type="common">Myxosporean</name>
    <dbReference type="NCBI Taxonomy" id="669202"/>
    <lineage>
        <taxon>Eukaryota</taxon>
        <taxon>Metazoa</taxon>
        <taxon>Cnidaria</taxon>
        <taxon>Myxozoa</taxon>
        <taxon>Myxosporea</taxon>
        <taxon>Bivalvulida</taxon>
        <taxon>Platysporina</taxon>
        <taxon>Myxobolidae</taxon>
        <taxon>Thelohanellus</taxon>
    </lineage>
</organism>
<keyword evidence="4" id="KW-0472">Membrane</keyword>
<dbReference type="CDD" id="cd15832">
    <property type="entry name" value="SNAP"/>
    <property type="match status" value="1"/>
</dbReference>
<dbReference type="PRINTS" id="PR00448">
    <property type="entry name" value="NSFATTACHMNT"/>
</dbReference>
<comment type="function">
    <text evidence="4">Required for vesicular transport between the endoplasmic reticulum and the Golgi apparatus.</text>
</comment>
<keyword evidence="6" id="KW-1185">Reference proteome</keyword>
<dbReference type="GO" id="GO:0005483">
    <property type="term" value="F:soluble NSF attachment protein activity"/>
    <property type="evidence" value="ECO:0007669"/>
    <property type="project" value="TreeGrafter"/>
</dbReference>
<dbReference type="GO" id="GO:0005774">
    <property type="term" value="C:vacuolar membrane"/>
    <property type="evidence" value="ECO:0007669"/>
    <property type="project" value="TreeGrafter"/>
</dbReference>
<dbReference type="OrthoDB" id="9984275at2759"/>
<proteinExistence type="inferred from homology"/>
<dbReference type="SUPFAM" id="SSF48452">
    <property type="entry name" value="TPR-like"/>
    <property type="match status" value="1"/>
</dbReference>
<dbReference type="InterPro" id="IPR000744">
    <property type="entry name" value="NSF_attach"/>
</dbReference>
<keyword evidence="3 4" id="KW-0653">Protein transport</keyword>
<gene>
    <name evidence="5" type="ORF">RF11_12957</name>
</gene>
<keyword evidence="2 4" id="KW-0813">Transport</keyword>
<dbReference type="PANTHER" id="PTHR13768">
    <property type="entry name" value="SOLUBLE NSF ATTACHMENT PROTEIN SNAP"/>
    <property type="match status" value="1"/>
</dbReference>
<evidence type="ECO:0000256" key="1">
    <source>
        <dbReference type="ARBA" id="ARBA00010050"/>
    </source>
</evidence>
<dbReference type="OMA" id="WSVKEYL"/>
<sequence length="291" mass="32630">MSDRNEADGYIKAAKELVGKTGFLSKLFGSSDNAYKAVELFQKAGNWYTVAKMWKDGGDAYLEAAKISESILSNNYGAMENYSKAANCYRKEAPLDSVKYYQMVIKQCIDLGSHSIAAKNSAVCAEVYENELQDIPKSIEFYQKAADLYLDDGSPANANKYLLKVAERCAIQREYAKAIDIYEKVGKYSIGNDLLKYAAKDYFFKASLVALAYDVLEAQKAICGYCEASNYFKTSGQCTLVKKILQSVEDEDSTIFDDAIKEYLSVNQMDEWTQTMITRIRESIGQSFDIT</sequence>
<dbReference type="GO" id="GO:0019905">
    <property type="term" value="F:syntaxin binding"/>
    <property type="evidence" value="ECO:0007669"/>
    <property type="project" value="TreeGrafter"/>
</dbReference>
<comment type="subcellular location">
    <subcellularLocation>
        <location evidence="4">Membrane</location>
        <topology evidence="4">Peripheral membrane protein</topology>
    </subcellularLocation>
</comment>
<name>A0A0C2JG72_THEKT</name>
<dbReference type="PANTHER" id="PTHR13768:SF8">
    <property type="entry name" value="ALPHA-SOLUBLE NSF ATTACHMENT PROTEIN"/>
    <property type="match status" value="1"/>
</dbReference>
<dbReference type="Pfam" id="PF14938">
    <property type="entry name" value="SNAP"/>
    <property type="match status" value="1"/>
</dbReference>
<evidence type="ECO:0000256" key="3">
    <source>
        <dbReference type="ARBA" id="ARBA00022927"/>
    </source>
</evidence>